<keyword evidence="1" id="KW-0444">Lipid biosynthesis</keyword>
<dbReference type="Pfam" id="PF04336">
    <property type="entry name" value="ACP_PD"/>
    <property type="match status" value="1"/>
</dbReference>
<dbReference type="RefSeq" id="WP_113989749.1">
    <property type="nucleotide sequence ID" value="NZ_QLST01000015.1"/>
</dbReference>
<organism evidence="4 5">
    <name type="scientific">Flavobacterium tibetense</name>
    <dbReference type="NCBI Taxonomy" id="2233533"/>
    <lineage>
        <taxon>Bacteria</taxon>
        <taxon>Pseudomonadati</taxon>
        <taxon>Bacteroidota</taxon>
        <taxon>Flavobacteriia</taxon>
        <taxon>Flavobacteriales</taxon>
        <taxon>Flavobacteriaceae</taxon>
        <taxon>Flavobacterium</taxon>
    </lineage>
</organism>
<evidence type="ECO:0000313" key="5">
    <source>
        <dbReference type="Proteomes" id="UP000253319"/>
    </source>
</evidence>
<name>A0A365NZL4_9FLAO</name>
<evidence type="ECO:0000256" key="1">
    <source>
        <dbReference type="ARBA" id="ARBA00022516"/>
    </source>
</evidence>
<dbReference type="PANTHER" id="PTHR38764">
    <property type="entry name" value="ACYL CARRIER PROTEIN PHOSPHODIESTERASE"/>
    <property type="match status" value="1"/>
</dbReference>
<keyword evidence="3" id="KW-0443">Lipid metabolism</keyword>
<accession>A0A365NZL4</accession>
<comment type="caution">
    <text evidence="4">The sequence shown here is derived from an EMBL/GenBank/DDBJ whole genome shotgun (WGS) entry which is preliminary data.</text>
</comment>
<keyword evidence="2" id="KW-0378">Hydrolase</keyword>
<evidence type="ECO:0000256" key="3">
    <source>
        <dbReference type="ARBA" id="ARBA00023098"/>
    </source>
</evidence>
<dbReference type="PANTHER" id="PTHR38764:SF1">
    <property type="entry name" value="ACYL CARRIER PROTEIN PHOSPHODIESTERASE"/>
    <property type="match status" value="1"/>
</dbReference>
<dbReference type="OrthoDB" id="8442777at2"/>
<dbReference type="GO" id="GO:0008770">
    <property type="term" value="F:[acyl-carrier-protein] phosphodiesterase activity"/>
    <property type="evidence" value="ECO:0007669"/>
    <property type="project" value="InterPro"/>
</dbReference>
<dbReference type="GO" id="GO:0006633">
    <property type="term" value="P:fatty acid biosynthetic process"/>
    <property type="evidence" value="ECO:0007669"/>
    <property type="project" value="InterPro"/>
</dbReference>
<keyword evidence="5" id="KW-1185">Reference proteome</keyword>
<evidence type="ECO:0000313" key="4">
    <source>
        <dbReference type="EMBL" id="RBA27642.1"/>
    </source>
</evidence>
<reference evidence="4 5" key="1">
    <citation type="submission" date="2018-06" db="EMBL/GenBank/DDBJ databases">
        <title>Flavobacterium tibetense sp. nov., isolated from a wetland YonghuCo on Tibetan Plateau.</title>
        <authorList>
            <person name="Xing P."/>
            <person name="Phurbu D."/>
            <person name="Lu H."/>
        </authorList>
    </citation>
    <scope>NUCLEOTIDE SEQUENCE [LARGE SCALE GENOMIC DNA]</scope>
    <source>
        <strain evidence="4 5">YH5</strain>
    </source>
</reference>
<dbReference type="PIRSF" id="PIRSF011489">
    <property type="entry name" value="DUF479"/>
    <property type="match status" value="1"/>
</dbReference>
<evidence type="ECO:0000256" key="2">
    <source>
        <dbReference type="ARBA" id="ARBA00022801"/>
    </source>
</evidence>
<dbReference type="Proteomes" id="UP000253319">
    <property type="component" value="Unassembled WGS sequence"/>
</dbReference>
<dbReference type="InterPro" id="IPR007431">
    <property type="entry name" value="ACP_PD"/>
</dbReference>
<gene>
    <name evidence="4" type="ORF">DPN68_11270</name>
</gene>
<dbReference type="AlphaFoldDB" id="A0A365NZL4"/>
<protein>
    <submittedName>
        <fullName evidence="4">DUF479 domain-containing protein</fullName>
    </submittedName>
</protein>
<sequence>MNFLAHIYLSGENDLLKIGNFMADSIRGSKYLSYPKDIQKGVLLHRHIDSFTDFHPIYRKSKHRLHEKYGHYSGVIMDIMYDHFLAKNWNAFSEISLEKYAASFYELLQKEESLLTERTKNMIPYMIAQNWLVSYSSLEGLETILFQMDYRTKNRVNMPKAMEELKQFETEFESEFFAFFEELQLSCQQKLIELETY</sequence>
<dbReference type="EMBL" id="QLST01000015">
    <property type="protein sequence ID" value="RBA27642.1"/>
    <property type="molecule type" value="Genomic_DNA"/>
</dbReference>
<proteinExistence type="predicted"/>